<organism evidence="1 2">
    <name type="scientific">Marinibactrum halimedae</name>
    <dbReference type="NCBI Taxonomy" id="1444977"/>
    <lineage>
        <taxon>Bacteria</taxon>
        <taxon>Pseudomonadati</taxon>
        <taxon>Pseudomonadota</taxon>
        <taxon>Gammaproteobacteria</taxon>
        <taxon>Cellvibrionales</taxon>
        <taxon>Cellvibrionaceae</taxon>
        <taxon>Marinibactrum</taxon>
    </lineage>
</organism>
<proteinExistence type="predicted"/>
<comment type="caution">
    <text evidence="1">The sequence shown here is derived from an EMBL/GenBank/DDBJ whole genome shotgun (WGS) entry which is preliminary data.</text>
</comment>
<dbReference type="RefSeq" id="WP_232595258.1">
    <property type="nucleotide sequence ID" value="NZ_BSPD01000001.1"/>
</dbReference>
<keyword evidence="2" id="KW-1185">Reference proteome</keyword>
<evidence type="ECO:0000313" key="2">
    <source>
        <dbReference type="Proteomes" id="UP001156870"/>
    </source>
</evidence>
<dbReference type="AlphaFoldDB" id="A0AA37WKA1"/>
<dbReference type="EMBL" id="BSPD01000001">
    <property type="protein sequence ID" value="GLS24319.1"/>
    <property type="molecule type" value="Genomic_DNA"/>
</dbReference>
<evidence type="ECO:0000313" key="1">
    <source>
        <dbReference type="EMBL" id="GLS24319.1"/>
    </source>
</evidence>
<protein>
    <submittedName>
        <fullName evidence="1">Uncharacterized protein</fullName>
    </submittedName>
</protein>
<dbReference type="Proteomes" id="UP001156870">
    <property type="component" value="Unassembled WGS sequence"/>
</dbReference>
<sequence length="191" mass="21196">MSDVQSQRKDGLSVVYHNNNVSIILSFLFLLFLTCLFLSATAQAAGIHLEKHMTEKIKQLSKSSSDVVVAQVGKSQSRWVGPLIVTSTELMPIEILKGRLLNKPLKVTTLGGTVGNIQLTASHQPMLHEGELAMFFLQSSTGKSKLRVRGEKVILGEQGKINIKAPGYDRNLLQHDHSFQGMLKTLNRYIR</sequence>
<reference evidence="1 2" key="1">
    <citation type="journal article" date="2014" name="Int. J. Syst. Evol. Microbiol.">
        <title>Complete genome sequence of Corynebacterium casei LMG S-19264T (=DSM 44701T), isolated from a smear-ripened cheese.</title>
        <authorList>
            <consortium name="US DOE Joint Genome Institute (JGI-PGF)"/>
            <person name="Walter F."/>
            <person name="Albersmeier A."/>
            <person name="Kalinowski J."/>
            <person name="Ruckert C."/>
        </authorList>
    </citation>
    <scope>NUCLEOTIDE SEQUENCE [LARGE SCALE GENOMIC DNA]</scope>
    <source>
        <strain evidence="1 2">NBRC 110095</strain>
    </source>
</reference>
<gene>
    <name evidence="1" type="ORF">GCM10007877_00300</name>
</gene>
<name>A0AA37WKA1_9GAMM</name>
<accession>A0AA37WKA1</accession>